<feature type="transmembrane region" description="Helical" evidence="7">
    <location>
        <begin position="139"/>
        <end position="160"/>
    </location>
</feature>
<dbReference type="Gene3D" id="1.10.3720.10">
    <property type="entry name" value="MetI-like"/>
    <property type="match status" value="1"/>
</dbReference>
<keyword evidence="2 7" id="KW-0813">Transport</keyword>
<evidence type="ECO:0000256" key="8">
    <source>
        <dbReference type="SAM" id="MobiDB-lite"/>
    </source>
</evidence>
<keyword evidence="4 7" id="KW-0812">Transmembrane</keyword>
<dbReference type="InterPro" id="IPR051393">
    <property type="entry name" value="ABC_transporter_permease"/>
</dbReference>
<dbReference type="CDD" id="cd06261">
    <property type="entry name" value="TM_PBP2"/>
    <property type="match status" value="1"/>
</dbReference>
<reference evidence="11" key="1">
    <citation type="journal article" date="2019" name="Int. J. Syst. Evol. Microbiol.">
        <title>The Global Catalogue of Microorganisms (GCM) 10K type strain sequencing project: providing services to taxonomists for standard genome sequencing and annotation.</title>
        <authorList>
            <consortium name="The Broad Institute Genomics Platform"/>
            <consortium name="The Broad Institute Genome Sequencing Center for Infectious Disease"/>
            <person name="Wu L."/>
            <person name="Ma J."/>
        </authorList>
    </citation>
    <scope>NUCLEOTIDE SEQUENCE [LARGE SCALE GENOMIC DNA]</scope>
    <source>
        <strain evidence="11">CCM 7043</strain>
    </source>
</reference>
<evidence type="ECO:0000256" key="3">
    <source>
        <dbReference type="ARBA" id="ARBA00022475"/>
    </source>
</evidence>
<feature type="transmembrane region" description="Helical" evidence="7">
    <location>
        <begin position="242"/>
        <end position="261"/>
    </location>
</feature>
<dbReference type="Pfam" id="PF00528">
    <property type="entry name" value="BPD_transp_1"/>
    <property type="match status" value="1"/>
</dbReference>
<evidence type="ECO:0000259" key="9">
    <source>
        <dbReference type="PROSITE" id="PS50928"/>
    </source>
</evidence>
<keyword evidence="3" id="KW-1003">Cell membrane</keyword>
<evidence type="ECO:0000256" key="7">
    <source>
        <dbReference type="RuleBase" id="RU363032"/>
    </source>
</evidence>
<proteinExistence type="inferred from homology"/>
<dbReference type="Proteomes" id="UP001597338">
    <property type="component" value="Unassembled WGS sequence"/>
</dbReference>
<evidence type="ECO:0000313" key="10">
    <source>
        <dbReference type="EMBL" id="MFD2027241.1"/>
    </source>
</evidence>
<organism evidence="10 11">
    <name type="scientific">Promicromonospora aerolata</name>
    <dbReference type="NCBI Taxonomy" id="195749"/>
    <lineage>
        <taxon>Bacteria</taxon>
        <taxon>Bacillati</taxon>
        <taxon>Actinomycetota</taxon>
        <taxon>Actinomycetes</taxon>
        <taxon>Micrococcales</taxon>
        <taxon>Promicromonosporaceae</taxon>
        <taxon>Promicromonospora</taxon>
    </lineage>
</organism>
<evidence type="ECO:0000313" key="11">
    <source>
        <dbReference type="Proteomes" id="UP001597338"/>
    </source>
</evidence>
<name>A0ABW4V910_9MICO</name>
<comment type="similarity">
    <text evidence="7">Belongs to the binding-protein-dependent transport system permease family.</text>
</comment>
<evidence type="ECO:0000256" key="6">
    <source>
        <dbReference type="ARBA" id="ARBA00023136"/>
    </source>
</evidence>
<dbReference type="InterPro" id="IPR000515">
    <property type="entry name" value="MetI-like"/>
</dbReference>
<evidence type="ECO:0000256" key="5">
    <source>
        <dbReference type="ARBA" id="ARBA00022989"/>
    </source>
</evidence>
<keyword evidence="11" id="KW-1185">Reference proteome</keyword>
<dbReference type="PANTHER" id="PTHR30193">
    <property type="entry name" value="ABC TRANSPORTER PERMEASE PROTEIN"/>
    <property type="match status" value="1"/>
</dbReference>
<feature type="domain" description="ABC transmembrane type-1" evidence="9">
    <location>
        <begin position="102"/>
        <end position="314"/>
    </location>
</feature>
<evidence type="ECO:0000256" key="4">
    <source>
        <dbReference type="ARBA" id="ARBA00022692"/>
    </source>
</evidence>
<dbReference type="SUPFAM" id="SSF161098">
    <property type="entry name" value="MetI-like"/>
    <property type="match status" value="1"/>
</dbReference>
<keyword evidence="5 7" id="KW-1133">Transmembrane helix</keyword>
<evidence type="ECO:0000256" key="2">
    <source>
        <dbReference type="ARBA" id="ARBA00022448"/>
    </source>
</evidence>
<keyword evidence="6 7" id="KW-0472">Membrane</keyword>
<comment type="caution">
    <text evidence="10">The sequence shown here is derived from an EMBL/GenBank/DDBJ whole genome shotgun (WGS) entry which is preliminary data.</text>
</comment>
<protein>
    <submittedName>
        <fullName evidence="10">Carbohydrate ABC transporter permease</fullName>
    </submittedName>
</protein>
<accession>A0ABW4V910</accession>
<feature type="region of interest" description="Disordered" evidence="8">
    <location>
        <begin position="1"/>
        <end position="34"/>
    </location>
</feature>
<comment type="subcellular location">
    <subcellularLocation>
        <location evidence="1 7">Cell membrane</location>
        <topology evidence="1 7">Multi-pass membrane protein</topology>
    </subcellularLocation>
</comment>
<dbReference type="EMBL" id="JBHUHF010000001">
    <property type="protein sequence ID" value="MFD2027241.1"/>
    <property type="molecule type" value="Genomic_DNA"/>
</dbReference>
<gene>
    <name evidence="10" type="ORF">ACFSL2_17135</name>
</gene>
<dbReference type="PROSITE" id="PS50928">
    <property type="entry name" value="ABC_TM1"/>
    <property type="match status" value="1"/>
</dbReference>
<dbReference type="RefSeq" id="WP_377198996.1">
    <property type="nucleotide sequence ID" value="NZ_JBHUHF010000001.1"/>
</dbReference>
<evidence type="ECO:0000256" key="1">
    <source>
        <dbReference type="ARBA" id="ARBA00004651"/>
    </source>
</evidence>
<feature type="transmembrane region" description="Helical" evidence="7">
    <location>
        <begin position="44"/>
        <end position="68"/>
    </location>
</feature>
<feature type="transmembrane region" description="Helical" evidence="7">
    <location>
        <begin position="106"/>
        <end position="127"/>
    </location>
</feature>
<dbReference type="InterPro" id="IPR035906">
    <property type="entry name" value="MetI-like_sf"/>
</dbReference>
<feature type="transmembrane region" description="Helical" evidence="7">
    <location>
        <begin position="293"/>
        <end position="316"/>
    </location>
</feature>
<feature type="transmembrane region" description="Helical" evidence="7">
    <location>
        <begin position="187"/>
        <end position="210"/>
    </location>
</feature>
<dbReference type="PANTHER" id="PTHR30193:SF41">
    <property type="entry name" value="DIACETYLCHITOBIOSE UPTAKE SYSTEM PERMEASE PROTEIN NGCF"/>
    <property type="match status" value="1"/>
</dbReference>
<sequence length="322" mass="35623">MTASNASVTAPPGRAVPVRRGSASQSGTRTETFRRSMRERDRSGYLFVAPFAVATGLFLVVPTLYGLWMSLTNQSLTGTGSEFIGFANYLEAFGDPQVWQTLGNTVWFTLLSTVPLVLFALVMALLVHTGLPGQWVWRMSFFAPYLLTSAVVWHLSNWMFQPDIGLLDTWIKGLGLQPLGWLTDENVAMFSIAGVTVWWTVGFNFLLYLAALQGIPAQQYEAATIDGAGGWRRLYSITLPQLRTITGVIVVLQLLASLKVFDQIYMLTAGGPNGSTRPILEYIYDTGFTNYRLGYASAISYVFFALILVFTLVRLLPARKEA</sequence>